<dbReference type="InterPro" id="IPR058353">
    <property type="entry name" value="DUF8040"/>
</dbReference>
<dbReference type="GO" id="GO:0016787">
    <property type="term" value="F:hydrolase activity"/>
    <property type="evidence" value="ECO:0007669"/>
    <property type="project" value="UniProtKB-KW"/>
</dbReference>
<dbReference type="GO" id="GO:0004518">
    <property type="term" value="F:nuclease activity"/>
    <property type="evidence" value="ECO:0007669"/>
    <property type="project" value="UniProtKB-KW"/>
</dbReference>
<comment type="similarity">
    <text evidence="3">Belongs to the HARBI1 family.</text>
</comment>
<evidence type="ECO:0000256" key="8">
    <source>
        <dbReference type="SAM" id="MobiDB-lite"/>
    </source>
</evidence>
<feature type="domain" description="DUF8040" evidence="10">
    <location>
        <begin position="82"/>
        <end position="157"/>
    </location>
</feature>
<dbReference type="GO" id="GO:0046872">
    <property type="term" value="F:metal ion binding"/>
    <property type="evidence" value="ECO:0007669"/>
    <property type="project" value="UniProtKB-KW"/>
</dbReference>
<feature type="compositionally biased region" description="Acidic residues" evidence="8">
    <location>
        <begin position="419"/>
        <end position="450"/>
    </location>
</feature>
<keyword evidence="4" id="KW-0540">Nuclease</keyword>
<dbReference type="EMBL" id="JAAOAK010000089">
    <property type="protein sequence ID" value="KAF5690380.1"/>
    <property type="molecule type" value="Genomic_DNA"/>
</dbReference>
<evidence type="ECO:0000259" key="10">
    <source>
        <dbReference type="Pfam" id="PF26138"/>
    </source>
</evidence>
<evidence type="ECO:0000313" key="12">
    <source>
        <dbReference type="Proteomes" id="UP000562682"/>
    </source>
</evidence>
<dbReference type="Pfam" id="PF26138">
    <property type="entry name" value="DUF8040"/>
    <property type="match status" value="1"/>
</dbReference>
<dbReference type="Pfam" id="PF13359">
    <property type="entry name" value="DDE_Tnp_4"/>
    <property type="match status" value="1"/>
</dbReference>
<feature type="region of interest" description="Disordered" evidence="8">
    <location>
        <begin position="419"/>
        <end position="462"/>
    </location>
</feature>
<evidence type="ECO:0000256" key="4">
    <source>
        <dbReference type="ARBA" id="ARBA00022722"/>
    </source>
</evidence>
<dbReference type="GO" id="GO:0005634">
    <property type="term" value="C:nucleus"/>
    <property type="evidence" value="ECO:0007669"/>
    <property type="project" value="UniProtKB-SubCell"/>
</dbReference>
<organism evidence="11 12">
    <name type="scientific">Fusarium denticulatum</name>
    <dbReference type="NCBI Taxonomy" id="48507"/>
    <lineage>
        <taxon>Eukaryota</taxon>
        <taxon>Fungi</taxon>
        <taxon>Dikarya</taxon>
        <taxon>Ascomycota</taxon>
        <taxon>Pezizomycotina</taxon>
        <taxon>Sordariomycetes</taxon>
        <taxon>Hypocreomycetidae</taxon>
        <taxon>Hypocreales</taxon>
        <taxon>Nectriaceae</taxon>
        <taxon>Fusarium</taxon>
        <taxon>Fusarium fujikuroi species complex</taxon>
    </lineage>
</organism>
<feature type="domain" description="DDE Tnp4" evidence="9">
    <location>
        <begin position="194"/>
        <end position="354"/>
    </location>
</feature>
<evidence type="ECO:0000256" key="7">
    <source>
        <dbReference type="ARBA" id="ARBA00023242"/>
    </source>
</evidence>
<evidence type="ECO:0008006" key="13">
    <source>
        <dbReference type="Google" id="ProtNLM"/>
    </source>
</evidence>
<dbReference type="InterPro" id="IPR027806">
    <property type="entry name" value="HARBI1_dom"/>
</dbReference>
<accession>A0A8H5XBB2</accession>
<dbReference type="PANTHER" id="PTHR22930">
    <property type="match status" value="1"/>
</dbReference>
<evidence type="ECO:0000256" key="3">
    <source>
        <dbReference type="ARBA" id="ARBA00006958"/>
    </source>
</evidence>
<sequence length="462" mass="53495">MYEGYLSQLGLHDDFINKIIIDDFNDQQLRRSAVIMTFLDSLSRQYHRQPRRRDDPLTRRPYADILADSRAHTSWLLSAPDVMFNDLFRMKKADFYRLSWWLKNNTEASDSRHQSLELKLMIFLWIIAYGEPQRNTAYRFKVSQSTVSATFSYLIDFMRYLHTKFVRMPDDGYVSPRIELNTKFCQFNGAIGAIDGTHVPAFIPLAQQQRFWSRKSSISQNIFCAVDFEGRFLYVLAGAEGSINDATLIGYAHNGTFKVPPGRFFLADAGFGSRRGILIPYSRVRYHLQDWGDAGKRPVNEKELYNLRHSQLRTIVEQAFGRCKRKWKIIRNSAPEYSFSNQIKIIYVVTGLYNFLIFEGTEPQPQDEEEGLPSWEIEALARARRRADEVVTGRSGINMRSLIANWLWATYQAYLELPDDSDLEESEEEGSVVEDEEGSAVEEVIDEEADQREAILSSQELD</sequence>
<dbReference type="AlphaFoldDB" id="A0A8H5XBB2"/>
<keyword evidence="7" id="KW-0539">Nucleus</keyword>
<name>A0A8H5XBB2_9HYPO</name>
<comment type="caution">
    <text evidence="11">The sequence shown here is derived from an EMBL/GenBank/DDBJ whole genome shotgun (WGS) entry which is preliminary data.</text>
</comment>
<proteinExistence type="inferred from homology"/>
<keyword evidence="6" id="KW-0378">Hydrolase</keyword>
<evidence type="ECO:0000256" key="5">
    <source>
        <dbReference type="ARBA" id="ARBA00022723"/>
    </source>
</evidence>
<evidence type="ECO:0000313" key="11">
    <source>
        <dbReference type="EMBL" id="KAF5690380.1"/>
    </source>
</evidence>
<comment type="cofactor">
    <cofactor evidence="1">
        <name>a divalent metal cation</name>
        <dbReference type="ChEBI" id="CHEBI:60240"/>
    </cofactor>
</comment>
<dbReference type="Proteomes" id="UP000562682">
    <property type="component" value="Unassembled WGS sequence"/>
</dbReference>
<evidence type="ECO:0000256" key="6">
    <source>
        <dbReference type="ARBA" id="ARBA00022801"/>
    </source>
</evidence>
<dbReference type="InterPro" id="IPR045249">
    <property type="entry name" value="HARBI1-like"/>
</dbReference>
<evidence type="ECO:0000259" key="9">
    <source>
        <dbReference type="Pfam" id="PF13359"/>
    </source>
</evidence>
<dbReference type="PANTHER" id="PTHR22930:SF228">
    <property type="entry name" value="PROTEIN ALP1-LIKE"/>
    <property type="match status" value="1"/>
</dbReference>
<protein>
    <recommendedName>
        <fullName evidence="13">DDE Tnp4 domain-containing protein</fullName>
    </recommendedName>
</protein>
<evidence type="ECO:0000256" key="2">
    <source>
        <dbReference type="ARBA" id="ARBA00004123"/>
    </source>
</evidence>
<gene>
    <name evidence="11" type="ORF">FDENT_3942</name>
</gene>
<reference evidence="11 12" key="1">
    <citation type="submission" date="2020-05" db="EMBL/GenBank/DDBJ databases">
        <title>Identification and distribution of gene clusters putatively required for synthesis of sphingolipid metabolism inhibitors in phylogenetically diverse species of the filamentous fungus Fusarium.</title>
        <authorList>
            <person name="Kim H.-S."/>
            <person name="Busman M."/>
            <person name="Brown D.W."/>
            <person name="Divon H."/>
            <person name="Uhlig S."/>
            <person name="Proctor R.H."/>
        </authorList>
    </citation>
    <scope>NUCLEOTIDE SEQUENCE [LARGE SCALE GENOMIC DNA]</scope>
    <source>
        <strain evidence="11 12">NRRL 25311</strain>
    </source>
</reference>
<evidence type="ECO:0000256" key="1">
    <source>
        <dbReference type="ARBA" id="ARBA00001968"/>
    </source>
</evidence>
<keyword evidence="5" id="KW-0479">Metal-binding</keyword>
<keyword evidence="12" id="KW-1185">Reference proteome</keyword>
<comment type="subcellular location">
    <subcellularLocation>
        <location evidence="2">Nucleus</location>
    </subcellularLocation>
</comment>